<dbReference type="OrthoDB" id="257391at2"/>
<dbReference type="EMBL" id="CP035467">
    <property type="protein sequence ID" value="QCW83756.1"/>
    <property type="molecule type" value="Genomic_DNA"/>
</dbReference>
<sequence length="249" mass="26984">MTNITIKKTLFAGLSLALCGLGSNAYAHTGIQNQINGTGTTYNNIVIGHTCALNGRPLPVTAQSVVFPTVNPYFTVGISPVTDLKLEDFTNRSTLAGWPQLIQDNNIFRRQSEKTDAQGNVIGFEGINGRLDPTLHGLVPFRTAGISFKEDTTNIVGAACIQRLQIKIAIADICRNKFPPVEGTANTWIPNTTSKFTTEMNRATSVPRSGAPATLTINNPNCAEGETVVMWPSDQDVDANLPIQRRWGR</sequence>
<protein>
    <submittedName>
        <fullName evidence="2">Uncharacterized protein</fullName>
    </submittedName>
</protein>
<evidence type="ECO:0000256" key="1">
    <source>
        <dbReference type="SAM" id="SignalP"/>
    </source>
</evidence>
<evidence type="ECO:0000313" key="3">
    <source>
        <dbReference type="Proteomes" id="UP000305881"/>
    </source>
</evidence>
<gene>
    <name evidence="2" type="ORF">EQU24_17015</name>
</gene>
<dbReference type="KEGG" id="mbur:EQU24_17015"/>
<accession>A0A4P9UVL4</accession>
<keyword evidence="1" id="KW-0732">Signal</keyword>
<name>A0A4P9UVL4_METBY</name>
<reference evidence="3" key="1">
    <citation type="journal article" date="2019" name="J. Bacteriol.">
        <title>A Mutagenic Screen Identifies a TonB-Dependent Receptor Required for the Lanthanide Metal Switch in the Type I Methanotroph 'Methylotuvimicrobium buryatense' 5GB1C.</title>
        <authorList>
            <person name="Groom J.D."/>
            <person name="Ford S.M."/>
            <person name="Pesesky M.W."/>
            <person name="Lidstrom M.E."/>
        </authorList>
    </citation>
    <scope>NUCLEOTIDE SEQUENCE [LARGE SCALE GENOMIC DNA]</scope>
    <source>
        <strain evidence="3">5GB1C</strain>
    </source>
</reference>
<dbReference type="AlphaFoldDB" id="A0A4P9UVL4"/>
<evidence type="ECO:0000313" key="2">
    <source>
        <dbReference type="EMBL" id="QCW83756.1"/>
    </source>
</evidence>
<dbReference type="Proteomes" id="UP000305881">
    <property type="component" value="Chromosome"/>
</dbReference>
<keyword evidence="3" id="KW-1185">Reference proteome</keyword>
<organism evidence="2 3">
    <name type="scientific">Methylotuvimicrobium buryatense</name>
    <name type="common">Methylomicrobium buryatense</name>
    <dbReference type="NCBI Taxonomy" id="95641"/>
    <lineage>
        <taxon>Bacteria</taxon>
        <taxon>Pseudomonadati</taxon>
        <taxon>Pseudomonadota</taxon>
        <taxon>Gammaproteobacteria</taxon>
        <taxon>Methylococcales</taxon>
        <taxon>Methylococcaceae</taxon>
        <taxon>Methylotuvimicrobium</taxon>
    </lineage>
</organism>
<feature type="signal peptide" evidence="1">
    <location>
        <begin position="1"/>
        <end position="27"/>
    </location>
</feature>
<feature type="chain" id="PRO_5020759556" evidence="1">
    <location>
        <begin position="28"/>
        <end position="249"/>
    </location>
</feature>
<dbReference type="RefSeq" id="WP_017842427.1">
    <property type="nucleotide sequence ID" value="NZ_CP035467.1"/>
</dbReference>
<proteinExistence type="predicted"/>